<dbReference type="EMBL" id="MFYX01000064">
    <property type="protein sequence ID" value="OGK05042.1"/>
    <property type="molecule type" value="Genomic_DNA"/>
</dbReference>
<reference evidence="3 4" key="1">
    <citation type="journal article" date="2016" name="Nat. Commun.">
        <title>Thousands of microbial genomes shed light on interconnected biogeochemical processes in an aquifer system.</title>
        <authorList>
            <person name="Anantharaman K."/>
            <person name="Brown C.T."/>
            <person name="Hug L.A."/>
            <person name="Sharon I."/>
            <person name="Castelle C.J."/>
            <person name="Probst A.J."/>
            <person name="Thomas B.C."/>
            <person name="Singh A."/>
            <person name="Wilkins M.J."/>
            <person name="Karaoz U."/>
            <person name="Brodie E.L."/>
            <person name="Williams K.H."/>
            <person name="Hubbard S.S."/>
            <person name="Banfield J.F."/>
        </authorList>
    </citation>
    <scope>NUCLEOTIDE SEQUENCE [LARGE SCALE GENOMIC DNA]</scope>
</reference>
<dbReference type="Proteomes" id="UP000179243">
    <property type="component" value="Unassembled WGS sequence"/>
</dbReference>
<evidence type="ECO:0000313" key="4">
    <source>
        <dbReference type="Proteomes" id="UP000179243"/>
    </source>
</evidence>
<dbReference type="PROSITE" id="PS50943">
    <property type="entry name" value="HTH_CROC1"/>
    <property type="match status" value="1"/>
</dbReference>
<dbReference type="InterPro" id="IPR010982">
    <property type="entry name" value="Lambda_DNA-bd_dom_sf"/>
</dbReference>
<comment type="caution">
    <text evidence="3">The sequence shown here is derived from an EMBL/GenBank/DDBJ whole genome shotgun (WGS) entry which is preliminary data.</text>
</comment>
<dbReference type="Gene3D" id="1.10.260.40">
    <property type="entry name" value="lambda repressor-like DNA-binding domains"/>
    <property type="match status" value="1"/>
</dbReference>
<feature type="compositionally biased region" description="Basic residues" evidence="1">
    <location>
        <begin position="107"/>
        <end position="126"/>
    </location>
</feature>
<sequence length="126" mass="14328">MKKNLHYNDDALAHLEELKAKDPEGWKNYDIGLQTFKISVLLKQFREDSGLNQEQLADFIHITKQAVSKLENHGEDIRLSTLWKVANATGHKVAISIKRTGTVHPPASRHSRGRSRRVRHSRAQAA</sequence>
<dbReference type="AlphaFoldDB" id="A0A1F7FF05"/>
<dbReference type="SMART" id="SM00530">
    <property type="entry name" value="HTH_XRE"/>
    <property type="match status" value="1"/>
</dbReference>
<feature type="region of interest" description="Disordered" evidence="1">
    <location>
        <begin position="99"/>
        <end position="126"/>
    </location>
</feature>
<proteinExistence type="predicted"/>
<protein>
    <recommendedName>
        <fullName evidence="2">HTH cro/C1-type domain-containing protein</fullName>
    </recommendedName>
</protein>
<gene>
    <name evidence="3" type="ORF">A2519_10245</name>
</gene>
<dbReference type="CDD" id="cd00093">
    <property type="entry name" value="HTH_XRE"/>
    <property type="match status" value="1"/>
</dbReference>
<evidence type="ECO:0000256" key="1">
    <source>
        <dbReference type="SAM" id="MobiDB-lite"/>
    </source>
</evidence>
<organism evidence="3 4">
    <name type="scientific">Candidatus Raymondbacteria bacterium RIFOXYD12_FULL_49_13</name>
    <dbReference type="NCBI Taxonomy" id="1817890"/>
    <lineage>
        <taxon>Bacteria</taxon>
        <taxon>Raymondiibacteriota</taxon>
    </lineage>
</organism>
<accession>A0A1F7FF05</accession>
<dbReference type="GO" id="GO:0003677">
    <property type="term" value="F:DNA binding"/>
    <property type="evidence" value="ECO:0007669"/>
    <property type="project" value="InterPro"/>
</dbReference>
<dbReference type="SUPFAM" id="SSF47413">
    <property type="entry name" value="lambda repressor-like DNA-binding domains"/>
    <property type="match status" value="1"/>
</dbReference>
<dbReference type="Pfam" id="PF01381">
    <property type="entry name" value="HTH_3"/>
    <property type="match status" value="1"/>
</dbReference>
<evidence type="ECO:0000259" key="2">
    <source>
        <dbReference type="PROSITE" id="PS50943"/>
    </source>
</evidence>
<evidence type="ECO:0000313" key="3">
    <source>
        <dbReference type="EMBL" id="OGK05042.1"/>
    </source>
</evidence>
<feature type="domain" description="HTH cro/C1-type" evidence="2">
    <location>
        <begin position="42"/>
        <end position="96"/>
    </location>
</feature>
<dbReference type="InterPro" id="IPR001387">
    <property type="entry name" value="Cro/C1-type_HTH"/>
</dbReference>
<name>A0A1F7FF05_UNCRA</name>